<dbReference type="GO" id="GO:0019213">
    <property type="term" value="F:deacetylase activity"/>
    <property type="evidence" value="ECO:0007669"/>
    <property type="project" value="TreeGrafter"/>
</dbReference>
<sequence>MPIPCNVLINADDLGLSAPINEAIAYCFDLKYINSTSLLTNMPGFDHAIGLIATNDNIRNIGVHINFAEGKPLSSFKEKLFLKDDGSWDTALTNKKTGRLSDSQKEAFLAEIYAQIDKALQHDVYVTHLDSHYHLHTLPCFYLLFIKAATRYKLKLRLAQTYREGSCLKYFYRKYINARIISRGLNYTTYFETVNVYLSNNGEQGRCVEVMVHPGFDSAGSLTDHYNPSSLLNWLNFVKTGLAH</sequence>
<dbReference type="InterPro" id="IPR006879">
    <property type="entry name" value="YdjC-like"/>
</dbReference>
<evidence type="ECO:0000256" key="3">
    <source>
        <dbReference type="ARBA" id="ARBA00022801"/>
    </source>
</evidence>
<protein>
    <submittedName>
        <fullName evidence="6">ChbG/HpnK family deacetylase</fullName>
    </submittedName>
</protein>
<keyword evidence="3" id="KW-0378">Hydrolase</keyword>
<evidence type="ECO:0000256" key="2">
    <source>
        <dbReference type="ARBA" id="ARBA00022723"/>
    </source>
</evidence>
<dbReference type="RefSeq" id="WP_191163068.1">
    <property type="nucleotide sequence ID" value="NZ_JACWMX010000003.1"/>
</dbReference>
<accession>A0A926S2M0</accession>
<dbReference type="PANTHER" id="PTHR31609">
    <property type="entry name" value="YDJC DEACETYLASE FAMILY MEMBER"/>
    <property type="match status" value="1"/>
</dbReference>
<dbReference type="GO" id="GO:0046872">
    <property type="term" value="F:metal ion binding"/>
    <property type="evidence" value="ECO:0007669"/>
    <property type="project" value="UniProtKB-KW"/>
</dbReference>
<keyword evidence="5" id="KW-0119">Carbohydrate metabolism</keyword>
<keyword evidence="4" id="KW-0460">Magnesium</keyword>
<dbReference type="EMBL" id="JACWMX010000003">
    <property type="protein sequence ID" value="MBD1393339.1"/>
    <property type="molecule type" value="Genomic_DNA"/>
</dbReference>
<comment type="cofactor">
    <cofactor evidence="1">
        <name>Mg(2+)</name>
        <dbReference type="ChEBI" id="CHEBI:18420"/>
    </cofactor>
</comment>
<dbReference type="SUPFAM" id="SSF88713">
    <property type="entry name" value="Glycoside hydrolase/deacetylase"/>
    <property type="match status" value="1"/>
</dbReference>
<name>A0A926S2M0_9SPHI</name>
<dbReference type="AlphaFoldDB" id="A0A926S2M0"/>
<evidence type="ECO:0000313" key="6">
    <source>
        <dbReference type="EMBL" id="MBD1393339.1"/>
    </source>
</evidence>
<dbReference type="GO" id="GO:0005975">
    <property type="term" value="P:carbohydrate metabolic process"/>
    <property type="evidence" value="ECO:0007669"/>
    <property type="project" value="InterPro"/>
</dbReference>
<gene>
    <name evidence="6" type="ORF">IDJ76_09535</name>
</gene>
<keyword evidence="2" id="KW-0479">Metal-binding</keyword>
<dbReference type="Proteomes" id="UP000619078">
    <property type="component" value="Unassembled WGS sequence"/>
</dbReference>
<proteinExistence type="predicted"/>
<reference evidence="6" key="1">
    <citation type="submission" date="2020-09" db="EMBL/GenBank/DDBJ databases">
        <title>Novel species of Mucilaginibacter isolated from a glacier on the Tibetan Plateau.</title>
        <authorList>
            <person name="Liu Q."/>
            <person name="Xin Y.-H."/>
        </authorList>
    </citation>
    <scope>NUCLEOTIDE SEQUENCE</scope>
    <source>
        <strain evidence="6">ZB1P21</strain>
    </source>
</reference>
<evidence type="ECO:0000256" key="1">
    <source>
        <dbReference type="ARBA" id="ARBA00001946"/>
    </source>
</evidence>
<dbReference type="Pfam" id="PF04794">
    <property type="entry name" value="YdjC"/>
    <property type="match status" value="1"/>
</dbReference>
<evidence type="ECO:0000313" key="7">
    <source>
        <dbReference type="Proteomes" id="UP000619078"/>
    </source>
</evidence>
<dbReference type="PANTHER" id="PTHR31609:SF1">
    <property type="entry name" value="CARBOHYDRATE DEACETYLASE"/>
    <property type="match status" value="1"/>
</dbReference>
<comment type="caution">
    <text evidence="6">The sequence shown here is derived from an EMBL/GenBank/DDBJ whole genome shotgun (WGS) entry which is preliminary data.</text>
</comment>
<dbReference type="GO" id="GO:0016787">
    <property type="term" value="F:hydrolase activity"/>
    <property type="evidence" value="ECO:0007669"/>
    <property type="project" value="UniProtKB-KW"/>
</dbReference>
<evidence type="ECO:0000256" key="4">
    <source>
        <dbReference type="ARBA" id="ARBA00022842"/>
    </source>
</evidence>
<dbReference type="InterPro" id="IPR011330">
    <property type="entry name" value="Glyco_hydro/deAcase_b/a-brl"/>
</dbReference>
<keyword evidence="7" id="KW-1185">Reference proteome</keyword>
<organism evidence="6 7">
    <name type="scientific">Mucilaginibacter glaciei</name>
    <dbReference type="NCBI Taxonomy" id="2772109"/>
    <lineage>
        <taxon>Bacteria</taxon>
        <taxon>Pseudomonadati</taxon>
        <taxon>Bacteroidota</taxon>
        <taxon>Sphingobacteriia</taxon>
        <taxon>Sphingobacteriales</taxon>
        <taxon>Sphingobacteriaceae</taxon>
        <taxon>Mucilaginibacter</taxon>
    </lineage>
</organism>
<evidence type="ECO:0000256" key="5">
    <source>
        <dbReference type="ARBA" id="ARBA00023277"/>
    </source>
</evidence>
<dbReference type="Gene3D" id="3.20.20.370">
    <property type="entry name" value="Glycoside hydrolase/deacetylase"/>
    <property type="match status" value="1"/>
</dbReference>